<gene>
    <name evidence="2" type="ORF">E1263_24095</name>
</gene>
<evidence type="ECO:0000313" key="2">
    <source>
        <dbReference type="EMBL" id="TDD57381.1"/>
    </source>
</evidence>
<organism evidence="2 3">
    <name type="scientific">Kribbella antibiotica</name>
    <dbReference type="NCBI Taxonomy" id="190195"/>
    <lineage>
        <taxon>Bacteria</taxon>
        <taxon>Bacillati</taxon>
        <taxon>Actinomycetota</taxon>
        <taxon>Actinomycetes</taxon>
        <taxon>Propionibacteriales</taxon>
        <taxon>Kribbellaceae</taxon>
        <taxon>Kribbella</taxon>
    </lineage>
</organism>
<dbReference type="AlphaFoldDB" id="A0A4R4ZFQ6"/>
<dbReference type="InterPro" id="IPR049445">
    <property type="entry name" value="TetR_SbtR-like_C"/>
</dbReference>
<feature type="domain" description="Transcriptional regulator SbtR-like C-terminal" evidence="1">
    <location>
        <begin position="9"/>
        <end position="111"/>
    </location>
</feature>
<dbReference type="RefSeq" id="WP_132171119.1">
    <property type="nucleotide sequence ID" value="NZ_SMKX01000076.1"/>
</dbReference>
<accession>A0A4R4ZFQ6</accession>
<dbReference type="Pfam" id="PF21597">
    <property type="entry name" value="TetR_C_43"/>
    <property type="match status" value="1"/>
</dbReference>
<comment type="caution">
    <text evidence="2">The sequence shown here is derived from an EMBL/GenBank/DDBJ whole genome shotgun (WGS) entry which is preliminary data.</text>
</comment>
<dbReference type="Proteomes" id="UP000295124">
    <property type="component" value="Unassembled WGS sequence"/>
</dbReference>
<evidence type="ECO:0000313" key="3">
    <source>
        <dbReference type="Proteomes" id="UP000295124"/>
    </source>
</evidence>
<sequence length="112" mass="12174">MNDSSDDGDAALGRWLLAWEDAEARTYQGLPQSILNALDDDTSELHTSCATMRAAGAQLLQRAQDAGRIRPELTIYEAIALTLGLAWTTQHHGSPPDLLPRLFDTAMHGMAV</sequence>
<protein>
    <recommendedName>
        <fullName evidence="1">Transcriptional regulator SbtR-like C-terminal domain-containing protein</fullName>
    </recommendedName>
</protein>
<keyword evidence="3" id="KW-1185">Reference proteome</keyword>
<proteinExistence type="predicted"/>
<dbReference type="SUPFAM" id="SSF48498">
    <property type="entry name" value="Tetracyclin repressor-like, C-terminal domain"/>
    <property type="match status" value="1"/>
</dbReference>
<dbReference type="Gene3D" id="1.10.357.10">
    <property type="entry name" value="Tetracycline Repressor, domain 2"/>
    <property type="match status" value="1"/>
</dbReference>
<reference evidence="2 3" key="1">
    <citation type="submission" date="2019-03" db="EMBL/GenBank/DDBJ databases">
        <title>Draft genome sequences of novel Actinobacteria.</title>
        <authorList>
            <person name="Sahin N."/>
            <person name="Ay H."/>
            <person name="Saygin H."/>
        </authorList>
    </citation>
    <scope>NUCLEOTIDE SEQUENCE [LARGE SCALE GENOMIC DNA]</scope>
    <source>
        <strain evidence="2 3">JCM 13523</strain>
    </source>
</reference>
<dbReference type="InterPro" id="IPR036271">
    <property type="entry name" value="Tet_transcr_reg_TetR-rel_C_sf"/>
</dbReference>
<evidence type="ECO:0000259" key="1">
    <source>
        <dbReference type="Pfam" id="PF21597"/>
    </source>
</evidence>
<dbReference type="EMBL" id="SMKX01000076">
    <property type="protein sequence ID" value="TDD57381.1"/>
    <property type="molecule type" value="Genomic_DNA"/>
</dbReference>
<name>A0A4R4ZFQ6_9ACTN</name>